<reference evidence="1 2" key="1">
    <citation type="submission" date="2020-12" db="EMBL/GenBank/DDBJ databases">
        <title>Genome sequence of clinical Mycobacterium intracellulare strains.</title>
        <authorList>
            <person name="Tateishi Y."/>
            <person name="Matsumoto S."/>
            <person name="Fukushima Y."/>
            <person name="Nakajima C."/>
            <person name="Suzuki Y."/>
        </authorList>
    </citation>
    <scope>NUCLEOTIDE SEQUENCE [LARGE SCALE GENOMIC DNA]</scope>
    <source>
        <strain evidence="1 2">M018</strain>
    </source>
</reference>
<organism evidence="1 2">
    <name type="scientific">Mycobacterium intracellulare</name>
    <dbReference type="NCBI Taxonomy" id="1767"/>
    <lineage>
        <taxon>Bacteria</taxon>
        <taxon>Bacillati</taxon>
        <taxon>Actinomycetota</taxon>
        <taxon>Actinomycetes</taxon>
        <taxon>Mycobacteriales</taxon>
        <taxon>Mycobacteriaceae</taxon>
        <taxon>Mycobacterium</taxon>
        <taxon>Mycobacterium avium complex (MAC)</taxon>
    </lineage>
</organism>
<accession>A0A7R7MVS8</accession>
<evidence type="ECO:0000313" key="1">
    <source>
        <dbReference type="EMBL" id="BCP00696.1"/>
    </source>
</evidence>
<dbReference type="AlphaFoldDB" id="A0A7R7MVS8"/>
<protein>
    <submittedName>
        <fullName evidence="1">Uncharacterized protein</fullName>
    </submittedName>
</protein>
<dbReference type="Proteomes" id="UP000595205">
    <property type="component" value="Chromosome"/>
</dbReference>
<proteinExistence type="predicted"/>
<gene>
    <name evidence="1" type="ORF">MINTM018_34650</name>
</gene>
<evidence type="ECO:0000313" key="2">
    <source>
        <dbReference type="Proteomes" id="UP000595205"/>
    </source>
</evidence>
<dbReference type="EMBL" id="AP024255">
    <property type="protein sequence ID" value="BCP00696.1"/>
    <property type="molecule type" value="Genomic_DNA"/>
</dbReference>
<sequence length="80" mass="8637">MDADTGRTFPEALAGAEVSDVDLTREEIYVGGERLTDERAEQMADDYEANPPRPDEILAVHINPAALSPRAPRGPSADSE</sequence>
<name>A0A7R7MVS8_MYCIT</name>